<feature type="domain" description="Secretion system C-terminal sorting" evidence="1">
    <location>
        <begin position="58"/>
        <end position="122"/>
    </location>
</feature>
<evidence type="ECO:0000313" key="5">
    <source>
        <dbReference type="Proteomes" id="UP000396862"/>
    </source>
</evidence>
<comment type="caution">
    <text evidence="3">The sequence shown here is derived from an EMBL/GenBank/DDBJ whole genome shotgun (WGS) entry which is preliminary data.</text>
</comment>
<dbReference type="Proteomes" id="UP000240621">
    <property type="component" value="Unassembled WGS sequence"/>
</dbReference>
<reference evidence="3 4" key="1">
    <citation type="submission" date="2018-03" db="EMBL/GenBank/DDBJ databases">
        <title>Genomic Encyclopedia of Archaeal and Bacterial Type Strains, Phase II (KMG-II): from individual species to whole genera.</title>
        <authorList>
            <person name="Goeker M."/>
        </authorList>
    </citation>
    <scope>NUCLEOTIDE SEQUENCE [LARGE SCALE GENOMIC DNA]</scope>
    <source>
        <strain evidence="3 4">DSM 27267</strain>
    </source>
</reference>
<dbReference type="NCBIfam" id="TIGR04183">
    <property type="entry name" value="Por_Secre_tail"/>
    <property type="match status" value="1"/>
</dbReference>
<evidence type="ECO:0000313" key="2">
    <source>
        <dbReference type="EMBL" id="GET20618.1"/>
    </source>
</evidence>
<reference evidence="2 5" key="2">
    <citation type="submission" date="2019-10" db="EMBL/GenBank/DDBJ databases">
        <title>Prolixibacter strains distinguished by the presence of nitrate reductase genes were adept at nitrate-dependent anaerobic corrosion of metallic iron and carbon steel.</title>
        <authorList>
            <person name="Iino T."/>
            <person name="Shono N."/>
            <person name="Ito K."/>
            <person name="Nakamura R."/>
            <person name="Sueoka K."/>
            <person name="Harayama S."/>
            <person name="Ohkuma M."/>
        </authorList>
    </citation>
    <scope>NUCLEOTIDE SEQUENCE [LARGE SCALE GENOMIC DNA]</scope>
    <source>
        <strain evidence="2 5">MIC1-1</strain>
    </source>
</reference>
<accession>A0A2P8CHJ4</accession>
<evidence type="ECO:0000259" key="1">
    <source>
        <dbReference type="Pfam" id="PF18962"/>
    </source>
</evidence>
<dbReference type="Pfam" id="PF18962">
    <property type="entry name" value="Por_Secre_tail"/>
    <property type="match status" value="1"/>
</dbReference>
<evidence type="ECO:0000313" key="4">
    <source>
        <dbReference type="Proteomes" id="UP000240621"/>
    </source>
</evidence>
<dbReference type="EMBL" id="BLAU01000001">
    <property type="protein sequence ID" value="GET20618.1"/>
    <property type="molecule type" value="Genomic_DNA"/>
</dbReference>
<organism evidence="3 4">
    <name type="scientific">Prolixibacter denitrificans</name>
    <dbReference type="NCBI Taxonomy" id="1541063"/>
    <lineage>
        <taxon>Bacteria</taxon>
        <taxon>Pseudomonadati</taxon>
        <taxon>Bacteroidota</taxon>
        <taxon>Bacteroidia</taxon>
        <taxon>Marinilabiliales</taxon>
        <taxon>Prolixibacteraceae</taxon>
        <taxon>Prolixibacter</taxon>
    </lineage>
</organism>
<keyword evidence="5" id="KW-1185">Reference proteome</keyword>
<name>A0A2P8CHJ4_9BACT</name>
<protein>
    <submittedName>
        <fullName evidence="3">Putative secreted protein (Por secretion system target)</fullName>
    </submittedName>
</protein>
<dbReference type="EMBL" id="PYGC01000002">
    <property type="protein sequence ID" value="PSK84444.1"/>
    <property type="molecule type" value="Genomic_DNA"/>
</dbReference>
<proteinExistence type="predicted"/>
<gene>
    <name evidence="3" type="ORF">CLV93_102230</name>
    <name evidence="2" type="ORF">JCM18694_08640</name>
</gene>
<dbReference type="Proteomes" id="UP000396862">
    <property type="component" value="Unassembled WGS sequence"/>
</dbReference>
<sequence>MSVSGGEKHQGSTVMHWRIGGFSGSNATGFQLLGYPIPAMKTQANFVDEKVKSKNRFYPNPFSETLNIKLVNNLAPVDITIYDITGMAISTISNVTNSQELNLSGLADGIYLLRCVDRQTHQVVDTRKLIKKH</sequence>
<evidence type="ECO:0000313" key="3">
    <source>
        <dbReference type="EMBL" id="PSK84444.1"/>
    </source>
</evidence>
<dbReference type="AlphaFoldDB" id="A0A2P8CHJ4"/>
<dbReference type="InterPro" id="IPR026444">
    <property type="entry name" value="Secre_tail"/>
</dbReference>